<protein>
    <recommendedName>
        <fullName evidence="4">Protein DML1</fullName>
    </recommendedName>
    <alternativeName>
        <fullName evidence="5">Protein dml1</fullName>
    </alternativeName>
</protein>
<dbReference type="PANTHER" id="PTHR13391:SF0">
    <property type="entry name" value="PROTEIN MISATO HOMOLOG 1"/>
    <property type="match status" value="1"/>
</dbReference>
<dbReference type="Pfam" id="PF10644">
    <property type="entry name" value="Misat_Tub_SegII"/>
    <property type="match status" value="1"/>
</dbReference>
<dbReference type="GO" id="GO:0007005">
    <property type="term" value="P:mitochondrion organization"/>
    <property type="evidence" value="ECO:0007669"/>
    <property type="project" value="InterPro"/>
</dbReference>
<dbReference type="Pfam" id="PF14881">
    <property type="entry name" value="Tubulin_3"/>
    <property type="match status" value="1"/>
</dbReference>
<dbReference type="RefSeq" id="XP_003679212.1">
    <property type="nucleotide sequence ID" value="XM_003679164.1"/>
</dbReference>
<dbReference type="InterPro" id="IPR029209">
    <property type="entry name" value="DML1/Misato_tubulin"/>
</dbReference>
<feature type="domain" description="Misato Segment II tubulin-like" evidence="7">
    <location>
        <begin position="2"/>
        <end position="114"/>
    </location>
</feature>
<reference evidence="9 10" key="1">
    <citation type="journal article" date="2011" name="Proc. Natl. Acad. Sci. U.S.A.">
        <title>Evolutionary erosion of yeast sex chromosomes by mating-type switching accidents.</title>
        <authorList>
            <person name="Gordon J.L."/>
            <person name="Armisen D."/>
            <person name="Proux-Wera E."/>
            <person name="Oheigeartaigh S.S."/>
            <person name="Byrne K.P."/>
            <person name="Wolfe K.H."/>
        </authorList>
    </citation>
    <scope>NUCLEOTIDE SEQUENCE [LARGE SCALE GENOMIC DNA]</scope>
    <source>
        <strain evidence="10">ATCC 10662 / CBS 1146 / NBRC 0425 / NCYC 2629 / NRRL Y-866</strain>
    </source>
</reference>
<dbReference type="FunCoup" id="G8ZN07">
    <property type="interactions" value="92"/>
</dbReference>
<dbReference type="AlphaFoldDB" id="G8ZN07"/>
<evidence type="ECO:0000256" key="3">
    <source>
        <dbReference type="ARBA" id="ARBA00008507"/>
    </source>
</evidence>
<keyword evidence="10" id="KW-1185">Reference proteome</keyword>
<feature type="domain" description="DML1/Misato tubulin" evidence="8">
    <location>
        <begin position="121"/>
        <end position="306"/>
    </location>
</feature>
<dbReference type="EMBL" id="HE616742">
    <property type="protein sequence ID" value="CCE90001.1"/>
    <property type="molecule type" value="Genomic_DNA"/>
</dbReference>
<dbReference type="Gene3D" id="3.40.50.1440">
    <property type="entry name" value="Tubulin/FtsZ, GTPase domain"/>
    <property type="match status" value="1"/>
</dbReference>
<name>G8ZN07_TORDE</name>
<dbReference type="InterPro" id="IPR049942">
    <property type="entry name" value="DML1/Misato"/>
</dbReference>
<dbReference type="InterPro" id="IPR036525">
    <property type="entry name" value="Tubulin/FtsZ_GTPase_sf"/>
</dbReference>
<keyword evidence="6" id="KW-0496">Mitochondrion</keyword>
<dbReference type="GO" id="GO:0005739">
    <property type="term" value="C:mitochondrion"/>
    <property type="evidence" value="ECO:0007669"/>
    <property type="project" value="UniProtKB-SubCell"/>
</dbReference>
<dbReference type="InParanoid" id="G8ZN07"/>
<dbReference type="SUPFAM" id="SSF52490">
    <property type="entry name" value="Tubulin nucleotide-binding domain-like"/>
    <property type="match status" value="1"/>
</dbReference>
<evidence type="ECO:0000259" key="8">
    <source>
        <dbReference type="Pfam" id="PF14881"/>
    </source>
</evidence>
<comment type="similarity">
    <text evidence="3">Belongs to the misato family.</text>
</comment>
<evidence type="ECO:0000256" key="1">
    <source>
        <dbReference type="ARBA" id="ARBA00003757"/>
    </source>
</evidence>
<evidence type="ECO:0000256" key="5">
    <source>
        <dbReference type="ARBA" id="ARBA00022030"/>
    </source>
</evidence>
<gene>
    <name evidence="9" type="primary">TDEL0A06690</name>
    <name evidence="9" type="ORF">TDEL_0A06690</name>
</gene>
<evidence type="ECO:0000313" key="9">
    <source>
        <dbReference type="EMBL" id="CCE90001.1"/>
    </source>
</evidence>
<evidence type="ECO:0000313" key="10">
    <source>
        <dbReference type="Proteomes" id="UP000005627"/>
    </source>
</evidence>
<dbReference type="PANTHER" id="PTHR13391">
    <property type="entry name" value="MITOCHONDRIAL DISTRIBUTION REGULATOR MISATO"/>
    <property type="match status" value="1"/>
</dbReference>
<dbReference type="HOGENOM" id="CLU_022511_2_2_1"/>
<dbReference type="eggNOG" id="KOG2530">
    <property type="taxonomic scope" value="Eukaryota"/>
</dbReference>
<dbReference type="GO" id="GO:0006276">
    <property type="term" value="P:plasmid maintenance"/>
    <property type="evidence" value="ECO:0007669"/>
    <property type="project" value="EnsemblFungi"/>
</dbReference>
<organism evidence="9 10">
    <name type="scientific">Torulaspora delbrueckii</name>
    <name type="common">Yeast</name>
    <name type="synonym">Candida colliculosa</name>
    <dbReference type="NCBI Taxonomy" id="4950"/>
    <lineage>
        <taxon>Eukaryota</taxon>
        <taxon>Fungi</taxon>
        <taxon>Dikarya</taxon>
        <taxon>Ascomycota</taxon>
        <taxon>Saccharomycotina</taxon>
        <taxon>Saccharomycetes</taxon>
        <taxon>Saccharomycetales</taxon>
        <taxon>Saccharomycetaceae</taxon>
        <taxon>Torulaspora</taxon>
    </lineage>
</organism>
<dbReference type="Proteomes" id="UP000005627">
    <property type="component" value="Chromosome 1"/>
</dbReference>
<evidence type="ECO:0000256" key="2">
    <source>
        <dbReference type="ARBA" id="ARBA00004173"/>
    </source>
</evidence>
<comment type="function">
    <text evidence="1">Involved in the partitioning of the mitochondrial organelle and mitochondrial DNA (mtDNA) inheritance.</text>
</comment>
<dbReference type="STRING" id="1076872.G8ZN07"/>
<proteinExistence type="inferred from homology"/>
<accession>G8ZN07</accession>
<comment type="subcellular location">
    <subcellularLocation>
        <location evidence="2">Mitochondrion</location>
    </subcellularLocation>
</comment>
<dbReference type="OrthoDB" id="271881at2759"/>
<dbReference type="InterPro" id="IPR019605">
    <property type="entry name" value="Misato_II_tubulin-like"/>
</dbReference>
<evidence type="ECO:0000256" key="6">
    <source>
        <dbReference type="ARBA" id="ARBA00023128"/>
    </source>
</evidence>
<dbReference type="GeneID" id="11502739"/>
<sequence length="474" mass="54329">MHEIVTISVGHRPNHLATQYFNCQEELLSRQAEKVNDPSIFLQPSIDRISRTVSYTPRALLWDAKTGYGALGTYQYNQSSDYYYSEEENIESGHNEVIMTQPRVPKAEYQTALDSGSDELPRLNHETTKYWSDYSKLIYSFTSFNVLKDWYHDVSKPNLPDFHRLKTKRFDSYEVGCQEFNENYLQDFFDGNLHTQLEQCDTLQGFNLITDMDSGWGGFSSSMLIELRNELPKASIFTWGFNEDDSLTAQSASDSRITKSNISKLGNKIRSTVALADESDLMVPLYGNTALSNWEQAGLTCKLFDTLNSTMSQSSLAQRRSMEDITNCLTLSDTDRNFVSSISGLEGTRDSSFFSRIKPSRGPPREPHVFTTCRIARFPLSAKLPTESNVSELSTYAYCPSDTIPDPYRQETEFAIQLSSTEICREVFRQYEDVVSKYFRHDTDREELKDDLASMSSNYEYGWYDDDYSGDDDM</sequence>
<dbReference type="KEGG" id="tdl:TDEL_0A06690"/>
<evidence type="ECO:0000259" key="7">
    <source>
        <dbReference type="Pfam" id="PF10644"/>
    </source>
</evidence>
<evidence type="ECO:0000256" key="4">
    <source>
        <dbReference type="ARBA" id="ARBA00014097"/>
    </source>
</evidence>